<gene>
    <name evidence="3" type="ORF">QBC34DRAFT_198891</name>
</gene>
<feature type="region of interest" description="Disordered" evidence="1">
    <location>
        <begin position="801"/>
        <end position="821"/>
    </location>
</feature>
<sequence>MADPKRPLRVPDRTSSMLSVPEAPEAQATRTGGFHRRERSRTHTGLMELQVPEMLKMRRWDGAARACSPWDSLGRDPELWFRDGNCFVHLYAKGQSRRGPAFKLPLQALLDAKCHTVVARFMIRDGVASAMASLEGRDLDFLEEISPDSRVELYIPPPPMASREEALRYHIATRNFFAWVFRRSLVGEHLGTSIINLLNSMMGFRRPGEANMDDLMTFLDEEGYLDMRNQPIHALAVLHFAEYFQSKKLYINAFTHCVGMYDELFAIPEYQIITSVTRKLVRLAKSEMDLKLARGGQMLRNLLEDEFSETHIGLSTGSRAHLDRFRTFLHGYFTTKFGYYPPQSIDAHCQIYERPTYLAMRKDLEALYEYLVDEGFTSSEQMPPLAQGGICTLQSVHAFDMRNKYSSLQHPLPLLPEGAPTPPSRRMSWLGRSDKLKPDQRLVTHATLLKATNKREPVVLKNPLVVAYRKFEEDSIFSPLKVDRNEKVSQIDARKIRWILVYSTYQVLRNCADSPPECDETTGIRYNIAITTANLPPWKEGDSPGKRSSVMRRQTDIGQDWRYSSLVPAMPVSDSPVFSSAIQPDIDYLSLSHRDDSAISSTSVSPPVVQPRCQSLKTRSFRRSLNIFYSSSSQSNVVELTPGSRNRMSTSFHEILVRGYGNGTKDVCVSPEGTDTQGTASSAEEATGSRTPPKSKQVEKLNSQPLNGRTPSTSSTSSNTSTAKSSTSGLSEALSTSTASTAPSPHPSHTPSSWALASSGYSSQELSSSKSESKMVTPPAVPRRNSRRKLLSALHPIPLRVRKGNETPPETEAGPPYDPNAWHRVEGTTTPTVMEEEEDSLWMGLHRGANGSRVDVWDQYAGVGGLTEPIPAAPAPEAAKA</sequence>
<dbReference type="AlphaFoldDB" id="A0AAV9G8L0"/>
<reference evidence="3" key="2">
    <citation type="submission" date="2023-05" db="EMBL/GenBank/DDBJ databases">
        <authorList>
            <consortium name="Lawrence Berkeley National Laboratory"/>
            <person name="Steindorff A."/>
            <person name="Hensen N."/>
            <person name="Bonometti L."/>
            <person name="Westerberg I."/>
            <person name="Brannstrom I.O."/>
            <person name="Guillou S."/>
            <person name="Cros-Aarteil S."/>
            <person name="Calhoun S."/>
            <person name="Haridas S."/>
            <person name="Kuo A."/>
            <person name="Mondo S."/>
            <person name="Pangilinan J."/>
            <person name="Riley R."/>
            <person name="Labutti K."/>
            <person name="Andreopoulos B."/>
            <person name="Lipzen A."/>
            <person name="Chen C."/>
            <person name="Yanf M."/>
            <person name="Daum C."/>
            <person name="Ng V."/>
            <person name="Clum A."/>
            <person name="Ohm R."/>
            <person name="Martin F."/>
            <person name="Silar P."/>
            <person name="Natvig D."/>
            <person name="Lalanne C."/>
            <person name="Gautier V."/>
            <person name="Ament-Velasquez S.L."/>
            <person name="Kruys A."/>
            <person name="Hutchinson M.I."/>
            <person name="Powell A.J."/>
            <person name="Barry K."/>
            <person name="Miller A.N."/>
            <person name="Grigoriev I.V."/>
            <person name="Debuchy R."/>
            <person name="Gladieux P."/>
            <person name="Thoren M.H."/>
            <person name="Johannesson H."/>
        </authorList>
    </citation>
    <scope>NUCLEOTIDE SEQUENCE</scope>
    <source>
        <strain evidence="3">PSN243</strain>
    </source>
</reference>
<dbReference type="Pfam" id="PF26013">
    <property type="entry name" value="DUF8004"/>
    <property type="match status" value="1"/>
</dbReference>
<accession>A0AAV9G8L0</accession>
<evidence type="ECO:0000313" key="3">
    <source>
        <dbReference type="EMBL" id="KAK4443743.1"/>
    </source>
</evidence>
<evidence type="ECO:0000259" key="2">
    <source>
        <dbReference type="Pfam" id="PF26013"/>
    </source>
</evidence>
<dbReference type="PANTHER" id="PTHR39601">
    <property type="entry name" value="CHORIOGENIN HMINOR"/>
    <property type="match status" value="1"/>
</dbReference>
<feature type="compositionally biased region" description="Low complexity" evidence="1">
    <location>
        <begin position="710"/>
        <end position="770"/>
    </location>
</feature>
<feature type="compositionally biased region" description="Basic and acidic residues" evidence="1">
    <location>
        <begin position="1"/>
        <end position="12"/>
    </location>
</feature>
<evidence type="ECO:0000313" key="4">
    <source>
        <dbReference type="Proteomes" id="UP001321760"/>
    </source>
</evidence>
<dbReference type="Proteomes" id="UP001321760">
    <property type="component" value="Unassembled WGS sequence"/>
</dbReference>
<dbReference type="EMBL" id="MU865987">
    <property type="protein sequence ID" value="KAK4443743.1"/>
    <property type="molecule type" value="Genomic_DNA"/>
</dbReference>
<feature type="compositionally biased region" description="Polar residues" evidence="1">
    <location>
        <begin position="673"/>
        <end position="709"/>
    </location>
</feature>
<feature type="domain" description="DUF8004" evidence="2">
    <location>
        <begin position="213"/>
        <end position="303"/>
    </location>
</feature>
<organism evidence="3 4">
    <name type="scientific">Podospora aff. communis PSN243</name>
    <dbReference type="NCBI Taxonomy" id="3040156"/>
    <lineage>
        <taxon>Eukaryota</taxon>
        <taxon>Fungi</taxon>
        <taxon>Dikarya</taxon>
        <taxon>Ascomycota</taxon>
        <taxon>Pezizomycotina</taxon>
        <taxon>Sordariomycetes</taxon>
        <taxon>Sordariomycetidae</taxon>
        <taxon>Sordariales</taxon>
        <taxon>Podosporaceae</taxon>
        <taxon>Podospora</taxon>
    </lineage>
</organism>
<feature type="compositionally biased region" description="Basic residues" evidence="1">
    <location>
        <begin position="33"/>
        <end position="42"/>
    </location>
</feature>
<reference evidence="3" key="1">
    <citation type="journal article" date="2023" name="Mol. Phylogenet. Evol.">
        <title>Genome-scale phylogeny and comparative genomics of the fungal order Sordariales.</title>
        <authorList>
            <person name="Hensen N."/>
            <person name="Bonometti L."/>
            <person name="Westerberg I."/>
            <person name="Brannstrom I.O."/>
            <person name="Guillou S."/>
            <person name="Cros-Aarteil S."/>
            <person name="Calhoun S."/>
            <person name="Haridas S."/>
            <person name="Kuo A."/>
            <person name="Mondo S."/>
            <person name="Pangilinan J."/>
            <person name="Riley R."/>
            <person name="LaButti K."/>
            <person name="Andreopoulos B."/>
            <person name="Lipzen A."/>
            <person name="Chen C."/>
            <person name="Yan M."/>
            <person name="Daum C."/>
            <person name="Ng V."/>
            <person name="Clum A."/>
            <person name="Steindorff A."/>
            <person name="Ohm R.A."/>
            <person name="Martin F."/>
            <person name="Silar P."/>
            <person name="Natvig D.O."/>
            <person name="Lalanne C."/>
            <person name="Gautier V."/>
            <person name="Ament-Velasquez S.L."/>
            <person name="Kruys A."/>
            <person name="Hutchinson M.I."/>
            <person name="Powell A.J."/>
            <person name="Barry K."/>
            <person name="Miller A.N."/>
            <person name="Grigoriev I.V."/>
            <person name="Debuchy R."/>
            <person name="Gladieux P."/>
            <person name="Hiltunen Thoren M."/>
            <person name="Johannesson H."/>
        </authorList>
    </citation>
    <scope>NUCLEOTIDE SEQUENCE</scope>
    <source>
        <strain evidence="3">PSN243</strain>
    </source>
</reference>
<dbReference type="InterPro" id="IPR058317">
    <property type="entry name" value="DUF8004"/>
</dbReference>
<comment type="caution">
    <text evidence="3">The sequence shown here is derived from an EMBL/GenBank/DDBJ whole genome shotgun (WGS) entry which is preliminary data.</text>
</comment>
<name>A0AAV9G8L0_9PEZI</name>
<feature type="region of interest" description="Disordered" evidence="1">
    <location>
        <begin position="666"/>
        <end position="789"/>
    </location>
</feature>
<evidence type="ECO:0000256" key="1">
    <source>
        <dbReference type="SAM" id="MobiDB-lite"/>
    </source>
</evidence>
<protein>
    <recommendedName>
        <fullName evidence="2">DUF8004 domain-containing protein</fullName>
    </recommendedName>
</protein>
<keyword evidence="4" id="KW-1185">Reference proteome</keyword>
<proteinExistence type="predicted"/>
<feature type="region of interest" description="Disordered" evidence="1">
    <location>
        <begin position="1"/>
        <end position="42"/>
    </location>
</feature>
<dbReference type="PANTHER" id="PTHR39601:SF1">
    <property type="entry name" value="CHORIOGENIN HMINOR"/>
    <property type="match status" value="1"/>
</dbReference>